<gene>
    <name evidence="11" type="ORF">H920_15817</name>
</gene>
<evidence type="ECO:0000256" key="4">
    <source>
        <dbReference type="ARBA" id="ARBA00017238"/>
    </source>
</evidence>
<proteinExistence type="inferred from homology"/>
<evidence type="ECO:0000256" key="7">
    <source>
        <dbReference type="ARBA" id="ARBA00022743"/>
    </source>
</evidence>
<evidence type="ECO:0000256" key="6">
    <source>
        <dbReference type="ARBA" id="ARBA00022553"/>
    </source>
</evidence>
<dbReference type="GO" id="GO:0050821">
    <property type="term" value="P:protein stabilization"/>
    <property type="evidence" value="ECO:0007669"/>
    <property type="project" value="TreeGrafter"/>
</dbReference>
<dbReference type="GO" id="GO:0007595">
    <property type="term" value="P:lactation"/>
    <property type="evidence" value="ECO:0007669"/>
    <property type="project" value="TreeGrafter"/>
</dbReference>
<evidence type="ECO:0000256" key="9">
    <source>
        <dbReference type="SAM" id="MobiDB-lite"/>
    </source>
</evidence>
<feature type="region of interest" description="Disordered" evidence="9">
    <location>
        <begin position="123"/>
        <end position="170"/>
    </location>
</feature>
<evidence type="ECO:0000256" key="2">
    <source>
        <dbReference type="ARBA" id="ARBA00004613"/>
    </source>
</evidence>
<dbReference type="PANTHER" id="PTHR11470:SF2">
    <property type="entry name" value="KAPPA-CASEIN"/>
    <property type="match status" value="1"/>
</dbReference>
<keyword evidence="12" id="KW-1185">Reference proteome</keyword>
<organism evidence="11 12">
    <name type="scientific">Fukomys damarensis</name>
    <name type="common">Damaraland mole rat</name>
    <name type="synonym">Cryptomys damarensis</name>
    <dbReference type="NCBI Taxonomy" id="885580"/>
    <lineage>
        <taxon>Eukaryota</taxon>
        <taxon>Metazoa</taxon>
        <taxon>Chordata</taxon>
        <taxon>Craniata</taxon>
        <taxon>Vertebrata</taxon>
        <taxon>Euteleostomi</taxon>
        <taxon>Mammalia</taxon>
        <taxon>Eutheria</taxon>
        <taxon>Euarchontoglires</taxon>
        <taxon>Glires</taxon>
        <taxon>Rodentia</taxon>
        <taxon>Hystricomorpha</taxon>
        <taxon>Bathyergidae</taxon>
        <taxon>Fukomys</taxon>
    </lineage>
</organism>
<feature type="chain" id="PRO_5001871136" description="Kappa-casein" evidence="10">
    <location>
        <begin position="21"/>
        <end position="170"/>
    </location>
</feature>
<accession>A0A091CX36</accession>
<keyword evidence="5" id="KW-0964">Secreted</keyword>
<dbReference type="GO" id="GO:0005615">
    <property type="term" value="C:extracellular space"/>
    <property type="evidence" value="ECO:0007669"/>
    <property type="project" value="TreeGrafter"/>
</dbReference>
<evidence type="ECO:0000256" key="10">
    <source>
        <dbReference type="SAM" id="SignalP"/>
    </source>
</evidence>
<evidence type="ECO:0000256" key="1">
    <source>
        <dbReference type="ARBA" id="ARBA00003829"/>
    </source>
</evidence>
<evidence type="ECO:0000256" key="8">
    <source>
        <dbReference type="ARBA" id="ARBA00023180"/>
    </source>
</evidence>
<dbReference type="InterPro" id="IPR000117">
    <property type="entry name" value="Casein_kappa"/>
</dbReference>
<keyword evidence="8" id="KW-0325">Glycoprotein</keyword>
<comment type="function">
    <text evidence="1">Kappa-casein stabilizes micelle formation, preventing casein precipitation in milk.</text>
</comment>
<evidence type="ECO:0000313" key="11">
    <source>
        <dbReference type="EMBL" id="KFO22783.1"/>
    </source>
</evidence>
<keyword evidence="7" id="KW-0494">Milk protein</keyword>
<dbReference type="EMBL" id="KN123945">
    <property type="protein sequence ID" value="KFO22783.1"/>
    <property type="molecule type" value="Genomic_DNA"/>
</dbReference>
<evidence type="ECO:0000256" key="3">
    <source>
        <dbReference type="ARBA" id="ARBA00005332"/>
    </source>
</evidence>
<dbReference type="Pfam" id="PF00997">
    <property type="entry name" value="Casein_kappa"/>
    <property type="match status" value="1"/>
</dbReference>
<feature type="signal peptide" evidence="10">
    <location>
        <begin position="1"/>
        <end position="20"/>
    </location>
</feature>
<feature type="compositionally biased region" description="Low complexity" evidence="9">
    <location>
        <begin position="157"/>
        <end position="170"/>
    </location>
</feature>
<evidence type="ECO:0000256" key="5">
    <source>
        <dbReference type="ARBA" id="ARBA00022525"/>
    </source>
</evidence>
<comment type="subcellular location">
    <subcellularLocation>
        <location evidence="2">Secreted</location>
    </subcellularLocation>
</comment>
<dbReference type="AlphaFoldDB" id="A0A091CX36"/>
<comment type="similarity">
    <text evidence="3">Belongs to the kappa-casein family.</text>
</comment>
<keyword evidence="10" id="KW-0732">Signal</keyword>
<name>A0A091CX36_FUKDA</name>
<protein>
    <recommendedName>
        <fullName evidence="4">Kappa-casein</fullName>
    </recommendedName>
</protein>
<keyword evidence="6" id="KW-0597">Phosphoprotein</keyword>
<evidence type="ECO:0000313" key="12">
    <source>
        <dbReference type="Proteomes" id="UP000028990"/>
    </source>
</evidence>
<dbReference type="PANTHER" id="PTHR11470">
    <property type="entry name" value="KAPPA CASEIN"/>
    <property type="match status" value="1"/>
</dbReference>
<dbReference type="Proteomes" id="UP000028990">
    <property type="component" value="Unassembled WGS sequence"/>
</dbReference>
<sequence length="170" mass="19197">MKSFLLVVNILALTLRFSAAEEPNQEQPACCENDERLFSQKKVLYILSHPVLNNYLHNAPNYYQNRAVIPINPYKCHPYYAQLFVLRPQTQVPQWPVHQLTMLHHPTKYPPFIVIPEKKIPEKATTPTTDTTSTPEPVSVPAATTDFPEPSAEIIHTPETSTVPVTSPVA</sequence>
<reference evidence="11 12" key="1">
    <citation type="submission" date="2013-11" db="EMBL/GenBank/DDBJ databases">
        <title>The Damaraland mole rat (Fukomys damarensis) genome and evolution of African mole rats.</title>
        <authorList>
            <person name="Gladyshev V.N."/>
            <person name="Fang X."/>
        </authorList>
    </citation>
    <scope>NUCLEOTIDE SEQUENCE [LARGE SCALE GENOMIC DNA]</scope>
    <source>
        <tissue evidence="11">Liver</tissue>
    </source>
</reference>
<feature type="compositionally biased region" description="Low complexity" evidence="9">
    <location>
        <begin position="123"/>
        <end position="142"/>
    </location>
</feature>